<dbReference type="STRING" id="623281.SAMN05421747_109132"/>
<dbReference type="OrthoDB" id="5735516at2"/>
<dbReference type="AlphaFoldDB" id="A0A1I1IKZ8"/>
<gene>
    <name evidence="1" type="ORF">SAMN05421747_109132</name>
</gene>
<evidence type="ECO:0000313" key="2">
    <source>
        <dbReference type="Proteomes" id="UP000199577"/>
    </source>
</evidence>
<protein>
    <submittedName>
        <fullName evidence="1">Uncharacterized protein</fullName>
    </submittedName>
</protein>
<reference evidence="1 2" key="1">
    <citation type="submission" date="2016-10" db="EMBL/GenBank/DDBJ databases">
        <authorList>
            <person name="de Groot N.N."/>
        </authorList>
    </citation>
    <scope>NUCLEOTIDE SEQUENCE [LARGE SCALE GENOMIC DNA]</scope>
    <source>
        <strain evidence="1 2">DSM 22900</strain>
    </source>
</reference>
<dbReference type="RefSeq" id="WP_090973698.1">
    <property type="nucleotide sequence ID" value="NZ_FOLL01000009.1"/>
</dbReference>
<proteinExistence type="predicted"/>
<dbReference type="InterPro" id="IPR046525">
    <property type="entry name" value="DUF6702"/>
</dbReference>
<accession>A0A1I1IKZ8</accession>
<dbReference type="Pfam" id="PF20420">
    <property type="entry name" value="DUF6702"/>
    <property type="match status" value="1"/>
</dbReference>
<evidence type="ECO:0000313" key="1">
    <source>
        <dbReference type="EMBL" id="SFC36906.1"/>
    </source>
</evidence>
<dbReference type="Proteomes" id="UP000199577">
    <property type="component" value="Unassembled WGS sequence"/>
</dbReference>
<sequence length="159" mass="18066">MTSLISALWVIFHPFYVSITTINHNEQEKRVEVSCRIFYDDLEEALKATYTGKVDLINAPNRTELDSLLAAYLRRSFGVAVDGQPIPLRYVGYEIEDDVAWCYLEASGVPAVTSMTVDNRLLLSQFPTQSNILHVTARGKRRSTKLDNPESRAEFFFAK</sequence>
<keyword evidence="2" id="KW-1185">Reference proteome</keyword>
<organism evidence="1 2">
    <name type="scientific">Parapedobacter composti</name>
    <dbReference type="NCBI Taxonomy" id="623281"/>
    <lineage>
        <taxon>Bacteria</taxon>
        <taxon>Pseudomonadati</taxon>
        <taxon>Bacteroidota</taxon>
        <taxon>Sphingobacteriia</taxon>
        <taxon>Sphingobacteriales</taxon>
        <taxon>Sphingobacteriaceae</taxon>
        <taxon>Parapedobacter</taxon>
    </lineage>
</organism>
<dbReference type="EMBL" id="FOLL01000009">
    <property type="protein sequence ID" value="SFC36906.1"/>
    <property type="molecule type" value="Genomic_DNA"/>
</dbReference>
<name>A0A1I1IKZ8_9SPHI</name>